<reference evidence="1 2" key="1">
    <citation type="submission" date="2018-06" db="EMBL/GenBank/DDBJ databases">
        <title>Sphaerisporangium craniellae sp. nov., isolated from a marine sponge in the South China Sea.</title>
        <authorList>
            <person name="Li L."/>
        </authorList>
    </citation>
    <scope>NUCLEOTIDE SEQUENCE [LARGE SCALE GENOMIC DNA]</scope>
    <source>
        <strain evidence="1 2">LHW63015</strain>
    </source>
</reference>
<evidence type="ECO:0000313" key="2">
    <source>
        <dbReference type="Proteomes" id="UP000253303"/>
    </source>
</evidence>
<accession>A0A366LP33</accession>
<proteinExistence type="predicted"/>
<keyword evidence="2" id="KW-1185">Reference proteome</keyword>
<evidence type="ECO:0000313" key="1">
    <source>
        <dbReference type="EMBL" id="RBQ15044.1"/>
    </source>
</evidence>
<dbReference type="OrthoDB" id="3366489at2"/>
<dbReference type="RefSeq" id="WP_113985529.1">
    <property type="nucleotide sequence ID" value="NZ_QMEY01000026.1"/>
</dbReference>
<dbReference type="AlphaFoldDB" id="A0A366LP33"/>
<sequence length="370" mass="39262">MSATGGGGHDPARLAVLRGPVEPIDHNARTIAALAANPGCDRRAVLDAAGVDKGRTVRHLGHPPRFGLSPFAMFRNEQFKAIVKEDGGAHLVRLLREVLHLTTEDAAYQTTGEDAGDAREVRHRRTAELLRQAAEAGRAATLLDRPLLTLAIAGHDVYLEPDVIAFQAEGRFHVVAIKAFAVIDGQAETAKVSAAAREAAVYVHAMRALFADLGLDPERVSHDVVLVCPKDFGNVPTATLVDVRHQLLVLDRQLGRLKGVDRILAALPADLTFDLARPAAEVAAALAAVDARYAPECLASCEMAAFCRAEAHGCDSLAALGRAVRDDFGGVGSVAGAIGLAEGGVLPEADQSEVAERLRHIHRIYDEAVV</sequence>
<protein>
    <recommendedName>
        <fullName evidence="3">Secreted protein</fullName>
    </recommendedName>
</protein>
<comment type="caution">
    <text evidence="1">The sequence shown here is derived from an EMBL/GenBank/DDBJ whole genome shotgun (WGS) entry which is preliminary data.</text>
</comment>
<dbReference type="EMBL" id="QMEY01000026">
    <property type="protein sequence ID" value="RBQ15044.1"/>
    <property type="molecule type" value="Genomic_DNA"/>
</dbReference>
<dbReference type="Proteomes" id="UP000253303">
    <property type="component" value="Unassembled WGS sequence"/>
</dbReference>
<name>A0A366LP33_9ACTN</name>
<gene>
    <name evidence="1" type="ORF">DP939_37205</name>
</gene>
<evidence type="ECO:0008006" key="3">
    <source>
        <dbReference type="Google" id="ProtNLM"/>
    </source>
</evidence>
<organism evidence="1 2">
    <name type="scientific">Spongiactinospora rosea</name>
    <dbReference type="NCBI Taxonomy" id="2248750"/>
    <lineage>
        <taxon>Bacteria</taxon>
        <taxon>Bacillati</taxon>
        <taxon>Actinomycetota</taxon>
        <taxon>Actinomycetes</taxon>
        <taxon>Streptosporangiales</taxon>
        <taxon>Streptosporangiaceae</taxon>
        <taxon>Spongiactinospora</taxon>
    </lineage>
</organism>